<dbReference type="InterPro" id="IPR035979">
    <property type="entry name" value="RBD_domain_sf"/>
</dbReference>
<sequence length="812" mass="91695">MKLKSHRLFIGKIPPGTSEQELRKEFSAYGNIESLEIKTKTNPLNDSVEIFGFVTLQTEDFLVPQCIEEFQRQPYKGVYLNVSRAKESFLDKLKREREEAEAQKNNNHSLLDPYKKPPVEEQRVKETVAPLPTLPTLRKGKDSSSSESSESESDEEPAPKERKLFDGPRASRPQPSNVQDEIVKKWNQETYIEHGKLKIVPITGQIAEVIDRSKPHQKRSVDKKLGETARIADEKRKQGLSNLKSAYEQQKLAIKSALAGVAQNRANKITFDDDDAPGQTKLSLFDAEDEEDDGFQANFSVRKQLLGEEGQKLYELQTSYQADNRFRLDARFLEEGDKPAAPKAKGKEAKERMKQLEILSTVTGKPISVENRTEMKPDVQMQRFDPLQKKTSDQIETPEPSAKEHERKKAERREDDYKVSGEKFFKVADNFTVSSQRQSQGFSLLSMFGKATETNESAMEVDRMQDATPLKSEVRFRHESSDSEEDQDTLTKGSRKQSKKEEKKQKQKSKEESNKGVQGIKTNGKKQTGPGYYTKQGIWKESFFFIPNDPRLDVLFVTNGFAAADSNDCELPPGLREEIAQYQPVVDSIFHHIVSGEYAGKTWQSLLEFTDRFGPRLTGTKQLEDAIDFAVQEMIDEGLDNVHTEEAIVSNWQRGSCRTVRYRLGTTSFMMPSMSSQGHTPLGYLSRNTIGELEGHTFKNTSVVVVSGHMDSWDVGTGASDDAGGVFISWKAVSFLKAMGLRPRRTIRAIYWTAEEVGVEGANAYERQHAEGEEQEFNVFFESDSGTFEPTGLDFSGNSDAQCIFAEIAKYA</sequence>
<organism evidence="4 5">
    <name type="scientific">Anopheles stephensi</name>
    <name type="common">Indo-Pakistan malaria mosquito</name>
    <dbReference type="NCBI Taxonomy" id="30069"/>
    <lineage>
        <taxon>Eukaryota</taxon>
        <taxon>Metazoa</taxon>
        <taxon>Ecdysozoa</taxon>
        <taxon>Arthropoda</taxon>
        <taxon>Hexapoda</taxon>
        <taxon>Insecta</taxon>
        <taxon>Pterygota</taxon>
        <taxon>Neoptera</taxon>
        <taxon>Endopterygota</taxon>
        <taxon>Diptera</taxon>
        <taxon>Nematocera</taxon>
        <taxon>Culicoidea</taxon>
        <taxon>Culicidae</taxon>
        <taxon>Anophelinae</taxon>
        <taxon>Anopheles</taxon>
    </lineage>
</organism>
<evidence type="ECO:0000256" key="2">
    <source>
        <dbReference type="SAM" id="MobiDB-lite"/>
    </source>
</evidence>
<dbReference type="AlphaFoldDB" id="A0A182YQ14"/>
<reference evidence="4" key="2">
    <citation type="submission" date="2020-05" db="UniProtKB">
        <authorList>
            <consortium name="EnsemblMetazoa"/>
        </authorList>
    </citation>
    <scope>IDENTIFICATION</scope>
    <source>
        <strain evidence="4">Indian</strain>
    </source>
</reference>
<feature type="compositionally biased region" description="Basic and acidic residues" evidence="2">
    <location>
        <begin position="113"/>
        <end position="126"/>
    </location>
</feature>
<accession>A0A182YQ14</accession>
<feature type="region of interest" description="Disordered" evidence="2">
    <location>
        <begin position="333"/>
        <end position="353"/>
    </location>
</feature>
<keyword evidence="5" id="KW-1185">Reference proteome</keyword>
<proteinExistence type="predicted"/>
<protein>
    <recommendedName>
        <fullName evidence="3">RRM domain-containing protein</fullName>
    </recommendedName>
</protein>
<dbReference type="PANTHER" id="PTHR48029:SF1">
    <property type="entry name" value="NUCLEOLAR PROTEIN 8"/>
    <property type="match status" value="1"/>
</dbReference>
<dbReference type="SUPFAM" id="SSF54928">
    <property type="entry name" value="RNA-binding domain, RBD"/>
    <property type="match status" value="1"/>
</dbReference>
<evidence type="ECO:0000256" key="1">
    <source>
        <dbReference type="ARBA" id="ARBA00022884"/>
    </source>
</evidence>
<dbReference type="CDD" id="cd00761">
    <property type="entry name" value="Glyco_tranf_GTA_type"/>
    <property type="match status" value="1"/>
</dbReference>
<dbReference type="SUPFAM" id="SSF53187">
    <property type="entry name" value="Zn-dependent exopeptidases"/>
    <property type="match status" value="1"/>
</dbReference>
<dbReference type="EnsemblMetazoa" id="ASTEI10550-RA">
    <property type="protein sequence ID" value="ASTEI10550-PA"/>
    <property type="gene ID" value="ASTEI10550"/>
</dbReference>
<dbReference type="VEuPathDB" id="VectorBase:ASTEI10550"/>
<dbReference type="Pfam" id="PF00076">
    <property type="entry name" value="RRM_1"/>
    <property type="match status" value="1"/>
</dbReference>
<dbReference type="SMART" id="SM00360">
    <property type="entry name" value="RRM"/>
    <property type="match status" value="1"/>
</dbReference>
<keyword evidence="1" id="KW-0694">RNA-binding</keyword>
<feature type="compositionally biased region" description="Basic and acidic residues" evidence="2">
    <location>
        <begin position="472"/>
        <end position="481"/>
    </location>
</feature>
<feature type="compositionally biased region" description="Basic and acidic residues" evidence="2">
    <location>
        <begin position="157"/>
        <end position="166"/>
    </location>
</feature>
<name>A0A182YQ14_ANOST</name>
<feature type="compositionally biased region" description="Basic and acidic residues" evidence="2">
    <location>
        <begin position="401"/>
        <end position="419"/>
    </location>
</feature>
<evidence type="ECO:0000313" key="5">
    <source>
        <dbReference type="Proteomes" id="UP000076408"/>
    </source>
</evidence>
<dbReference type="OMA" id="NWQKLHG"/>
<dbReference type="VEuPathDB" id="VectorBase:ASTEI20_041568"/>
<feature type="region of interest" description="Disordered" evidence="2">
    <location>
        <begin position="96"/>
        <end position="181"/>
    </location>
</feature>
<dbReference type="GO" id="GO:0003723">
    <property type="term" value="F:RNA binding"/>
    <property type="evidence" value="ECO:0007669"/>
    <property type="project" value="UniProtKB-UniRule"/>
</dbReference>
<dbReference type="Pfam" id="PF04389">
    <property type="entry name" value="Peptidase_M28"/>
    <property type="match status" value="1"/>
</dbReference>
<reference evidence="5" key="1">
    <citation type="journal article" date="2014" name="Genome Biol.">
        <title>Genome analysis of a major urban malaria vector mosquito, Anopheles stephensi.</title>
        <authorList>
            <person name="Jiang X."/>
            <person name="Peery A."/>
            <person name="Hall A.B."/>
            <person name="Sharma A."/>
            <person name="Chen X.G."/>
            <person name="Waterhouse R.M."/>
            <person name="Komissarov A."/>
            <person name="Riehle M.M."/>
            <person name="Shouche Y."/>
            <person name="Sharakhova M.V."/>
            <person name="Lawson D."/>
            <person name="Pakpour N."/>
            <person name="Arensburger P."/>
            <person name="Davidson V.L."/>
            <person name="Eiglmeier K."/>
            <person name="Emrich S."/>
            <person name="George P."/>
            <person name="Kennedy R.C."/>
            <person name="Mane S.P."/>
            <person name="Maslen G."/>
            <person name="Oringanje C."/>
            <person name="Qi Y."/>
            <person name="Settlage R."/>
            <person name="Tojo M."/>
            <person name="Tubio J.M."/>
            <person name="Unger M.F."/>
            <person name="Wang B."/>
            <person name="Vernick K.D."/>
            <person name="Ribeiro J.M."/>
            <person name="James A.A."/>
            <person name="Michel K."/>
            <person name="Riehle M.A."/>
            <person name="Luckhart S."/>
            <person name="Sharakhov I.V."/>
            <person name="Tu Z."/>
        </authorList>
    </citation>
    <scope>NUCLEOTIDE SEQUENCE [LARGE SCALE GENOMIC DNA]</scope>
    <source>
        <strain evidence="5">Indian</strain>
    </source>
</reference>
<feature type="compositionally biased region" description="Basic and acidic residues" evidence="2">
    <location>
        <begin position="499"/>
        <end position="514"/>
    </location>
</feature>
<feature type="region of interest" description="Disordered" evidence="2">
    <location>
        <begin position="456"/>
        <end position="528"/>
    </location>
</feature>
<evidence type="ECO:0000313" key="4">
    <source>
        <dbReference type="EnsemblMetazoa" id="ASTEI10550-PA"/>
    </source>
</evidence>
<feature type="domain" description="RRM" evidence="3">
    <location>
        <begin position="6"/>
        <end position="87"/>
    </location>
</feature>
<dbReference type="VEuPathDB" id="VectorBase:ASTEI20_032134"/>
<dbReference type="VEuPathDB" id="VectorBase:ASTEI20_033079"/>
<dbReference type="STRING" id="30069.A0A182YQ14"/>
<dbReference type="InterPro" id="IPR012677">
    <property type="entry name" value="Nucleotide-bd_a/b_plait_sf"/>
</dbReference>
<dbReference type="Gene3D" id="3.40.630.10">
    <property type="entry name" value="Zn peptidases"/>
    <property type="match status" value="1"/>
</dbReference>
<dbReference type="PANTHER" id="PTHR48029">
    <property type="entry name" value="NUCLEOLAR PROTEIN 8"/>
    <property type="match status" value="1"/>
</dbReference>
<feature type="region of interest" description="Disordered" evidence="2">
    <location>
        <begin position="368"/>
        <end position="419"/>
    </location>
</feature>
<dbReference type="Gene3D" id="3.30.70.330">
    <property type="match status" value="1"/>
</dbReference>
<evidence type="ECO:0000259" key="3">
    <source>
        <dbReference type="PROSITE" id="PS50102"/>
    </source>
</evidence>
<dbReference type="VEuPathDB" id="VectorBase:ASTE005965"/>
<dbReference type="InterPro" id="IPR000504">
    <property type="entry name" value="RRM_dom"/>
</dbReference>
<dbReference type="PROSITE" id="PS50102">
    <property type="entry name" value="RRM"/>
    <property type="match status" value="1"/>
</dbReference>
<dbReference type="Proteomes" id="UP000076408">
    <property type="component" value="Unassembled WGS sequence"/>
</dbReference>
<dbReference type="InterPro" id="IPR007484">
    <property type="entry name" value="Peptidase_M28"/>
</dbReference>